<dbReference type="GO" id="GO:0004519">
    <property type="term" value="F:endonuclease activity"/>
    <property type="evidence" value="ECO:0007669"/>
    <property type="project" value="UniProtKB-KW"/>
</dbReference>
<comment type="subcellular location">
    <subcellularLocation>
        <location evidence="7">Nucleus</location>
    </subcellularLocation>
</comment>
<gene>
    <name evidence="9" type="primary">RAI1</name>
    <name evidence="9" type="ORF">Q9L58_005290</name>
</gene>
<comment type="caution">
    <text evidence="9">The sequence shown here is derived from an EMBL/GenBank/DDBJ whole genome shotgun (WGS) entry which is preliminary data.</text>
</comment>
<accession>A0ABR3GJ22</accession>
<sequence>MASPTFPVLPIQKFARRNAPVRRPTEITRFSYDDTHKLRHDSSSLKTYYTPELDTSLSRGFKTFVKHDDSVDEHLDGLLEALAELERKTGERVKVDIVTWRGMITKLMTLPFDLRNGFEMNAIKFQDTIFIEENHAHKQSSRGRSDRRQDMMSFWGYKFESLSTLPRNWDDCSRELIENRDNEVVSNEAQFCSIVKTGFGNVKIVIGGEVDAVWNSNPSTSTPPIYVELKTSKSPSSNRDDVAFERKLLRFWSQSFLLGVAKIIVGFRDDDGFLRSLQEFETQSLPGIAKRSGRCLWDGKLSIDFTASLLEWIKGTIGAAEEGTVWRIRWKANGECVECVKTEDSSFLSPGFVAWRGELAARKGEC</sequence>
<dbReference type="Proteomes" id="UP001447188">
    <property type="component" value="Unassembled WGS sequence"/>
</dbReference>
<dbReference type="PANTHER" id="PTHR12395:SF9">
    <property type="entry name" value="DECAPPING AND EXORIBONUCLEASE PROTEIN"/>
    <property type="match status" value="1"/>
</dbReference>
<comment type="catalytic activity">
    <reaction evidence="6">
        <text>a 5'-end NAD(+)-phospho-ribonucleoside in mRNA + H2O = a 5'-end phospho-ribonucleoside in mRNA + NAD(+) + H(+)</text>
        <dbReference type="Rhea" id="RHEA:60880"/>
        <dbReference type="Rhea" id="RHEA-COMP:15692"/>
        <dbReference type="Rhea" id="RHEA-COMP:15698"/>
        <dbReference type="ChEBI" id="CHEBI:15377"/>
        <dbReference type="ChEBI" id="CHEBI:15378"/>
        <dbReference type="ChEBI" id="CHEBI:57540"/>
        <dbReference type="ChEBI" id="CHEBI:138282"/>
        <dbReference type="ChEBI" id="CHEBI:144029"/>
    </reaction>
    <physiologicalReaction direction="left-to-right" evidence="6">
        <dbReference type="Rhea" id="RHEA:60881"/>
    </physiologicalReaction>
</comment>
<comment type="similarity">
    <text evidence="2 7">Belongs to the DXO/Dom3Z family.</text>
</comment>
<evidence type="ECO:0000313" key="10">
    <source>
        <dbReference type="Proteomes" id="UP001447188"/>
    </source>
</evidence>
<keyword evidence="7" id="KW-0547">Nucleotide-binding</keyword>
<protein>
    <recommendedName>
        <fullName evidence="7">Decapping nuclease</fullName>
        <ecNumber evidence="7">3.6.1.-</ecNumber>
    </recommendedName>
</protein>
<comment type="cofactor">
    <cofactor evidence="1 7">
        <name>a divalent metal cation</name>
        <dbReference type="ChEBI" id="CHEBI:60240"/>
    </cofactor>
</comment>
<feature type="domain" description="RAI1-like" evidence="8">
    <location>
        <begin position="22"/>
        <end position="352"/>
    </location>
</feature>
<proteinExistence type="inferred from homology"/>
<keyword evidence="7" id="KW-0539">Nucleus</keyword>
<name>A0ABR3GJ22_9PEZI</name>
<evidence type="ECO:0000256" key="1">
    <source>
        <dbReference type="ARBA" id="ARBA00001968"/>
    </source>
</evidence>
<evidence type="ECO:0000256" key="7">
    <source>
        <dbReference type="RuleBase" id="RU367113"/>
    </source>
</evidence>
<dbReference type="Pfam" id="PF08652">
    <property type="entry name" value="RAI1"/>
    <property type="match status" value="1"/>
</dbReference>
<reference evidence="9 10" key="1">
    <citation type="submission" date="2024-02" db="EMBL/GenBank/DDBJ databases">
        <title>Discinaceae phylogenomics.</title>
        <authorList>
            <person name="Dirks A.C."/>
            <person name="James T.Y."/>
        </authorList>
    </citation>
    <scope>NUCLEOTIDE SEQUENCE [LARGE SCALE GENOMIC DNA]</scope>
    <source>
        <strain evidence="9 10">ACD0624</strain>
    </source>
</reference>
<comment type="catalytic activity">
    <reaction evidence="4">
        <text>a 5'-end triphospho-ribonucleoside in mRNA + H2O = a 5'-end phospho-ribonucleoside in mRNA + diphosphate + H(+)</text>
        <dbReference type="Rhea" id="RHEA:78683"/>
        <dbReference type="Rhea" id="RHEA-COMP:15692"/>
        <dbReference type="Rhea" id="RHEA-COMP:17164"/>
        <dbReference type="ChEBI" id="CHEBI:15377"/>
        <dbReference type="ChEBI" id="CHEBI:15378"/>
        <dbReference type="ChEBI" id="CHEBI:33019"/>
        <dbReference type="ChEBI" id="CHEBI:138282"/>
        <dbReference type="ChEBI" id="CHEBI:167618"/>
    </reaction>
    <physiologicalReaction direction="left-to-right" evidence="4">
        <dbReference type="Rhea" id="RHEA:78684"/>
    </physiologicalReaction>
</comment>
<organism evidence="9 10">
    <name type="scientific">Discina gigas</name>
    <dbReference type="NCBI Taxonomy" id="1032678"/>
    <lineage>
        <taxon>Eukaryota</taxon>
        <taxon>Fungi</taxon>
        <taxon>Dikarya</taxon>
        <taxon>Ascomycota</taxon>
        <taxon>Pezizomycotina</taxon>
        <taxon>Pezizomycetes</taxon>
        <taxon>Pezizales</taxon>
        <taxon>Discinaceae</taxon>
        <taxon>Discina</taxon>
    </lineage>
</organism>
<dbReference type="InterPro" id="IPR039039">
    <property type="entry name" value="RAI1-like_fam"/>
</dbReference>
<dbReference type="PANTHER" id="PTHR12395">
    <property type="entry name" value="DOM-3 RELATED"/>
    <property type="match status" value="1"/>
</dbReference>
<dbReference type="InterPro" id="IPR013961">
    <property type="entry name" value="RAI1"/>
</dbReference>
<evidence type="ECO:0000256" key="6">
    <source>
        <dbReference type="ARBA" id="ARBA00048124"/>
    </source>
</evidence>
<evidence type="ECO:0000256" key="2">
    <source>
        <dbReference type="ARBA" id="ARBA00006562"/>
    </source>
</evidence>
<comment type="function">
    <text evidence="5">Decapping enzyme for NAD-capped RNAs: specifically hydrolyzes the nicotinamide adenine dinucleotide (NAD) cap from a subset of RNAs by removing the entire NAD moiety from the 5'-end of an NAD-capped RNA. The NAD-cap is present at the 5'-end of some RNAs and snoRNAs. In contrast to the canonical 5'-end N7 methylguanosine (m7G) cap, the NAD cap promotes mRNA decay. Also acts as a non-canonical decapping enzyme that removes the entire cap structure of m7G capped or incompletely capped RNAs. Has decapping activity toward incomplete 5'-end m7G cap mRNAs such as unmethylated 5'-end-capped RNA (cap0), while it has no activity toward 2'-O-ribose methylated m7G cap (cap1). Also possesses RNA 5'-pyrophosphohydrolase activity by hydrolyzing the 5'-end triphosphate to release pyrophosphates. Stimulates exoribonuclease activity of Rat1, allowing it to degrade RNAs with stable secondary structure more effectively.</text>
</comment>
<evidence type="ECO:0000256" key="5">
    <source>
        <dbReference type="ARBA" id="ARBA00046211"/>
    </source>
</evidence>
<dbReference type="EC" id="3.6.1.-" evidence="7"/>
<evidence type="ECO:0000313" key="9">
    <source>
        <dbReference type="EMBL" id="KAL0635757.1"/>
    </source>
</evidence>
<dbReference type="EMBL" id="JBBBZM010000063">
    <property type="protein sequence ID" value="KAL0635757.1"/>
    <property type="molecule type" value="Genomic_DNA"/>
</dbReference>
<comment type="catalytic activity">
    <reaction evidence="3">
        <text>a 5'-end (N(7)-methyl 5'-triphosphoguanosine)-ribonucleoside-ribonucleotide in mRNA + H2O = a (N(7)-methyl 5'-triphosphoguanosine)-nucleoside + a 5'-end phospho-ribonucleoside in mRNA + H(+)</text>
        <dbReference type="Rhea" id="RHEA:66928"/>
        <dbReference type="Rhea" id="RHEA-COMP:15692"/>
        <dbReference type="Rhea" id="RHEA-COMP:17313"/>
        <dbReference type="ChEBI" id="CHEBI:15377"/>
        <dbReference type="ChEBI" id="CHEBI:15378"/>
        <dbReference type="ChEBI" id="CHEBI:138282"/>
        <dbReference type="ChEBI" id="CHEBI:172876"/>
        <dbReference type="ChEBI" id="CHEBI:172877"/>
    </reaction>
    <physiologicalReaction direction="left-to-right" evidence="3">
        <dbReference type="Rhea" id="RHEA:66929"/>
    </physiologicalReaction>
</comment>
<evidence type="ECO:0000259" key="8">
    <source>
        <dbReference type="Pfam" id="PF08652"/>
    </source>
</evidence>
<keyword evidence="10" id="KW-1185">Reference proteome</keyword>
<evidence type="ECO:0000256" key="3">
    <source>
        <dbReference type="ARBA" id="ARBA00044676"/>
    </source>
</evidence>
<keyword evidence="9" id="KW-0255">Endonuclease</keyword>
<evidence type="ECO:0000256" key="4">
    <source>
        <dbReference type="ARBA" id="ARBA00044692"/>
    </source>
</evidence>
<keyword evidence="7" id="KW-0694">RNA-binding</keyword>
<keyword evidence="7" id="KW-0479">Metal-binding</keyword>
<keyword evidence="7" id="KW-0540">Nuclease</keyword>
<keyword evidence="7" id="KW-0378">Hydrolase</keyword>